<dbReference type="InterPro" id="IPR052025">
    <property type="entry name" value="Xyloglucanase_GH74"/>
</dbReference>
<evidence type="ECO:0008006" key="2">
    <source>
        <dbReference type="Google" id="ProtNLM"/>
    </source>
</evidence>
<dbReference type="GO" id="GO:0010411">
    <property type="term" value="P:xyloglucan metabolic process"/>
    <property type="evidence" value="ECO:0007669"/>
    <property type="project" value="TreeGrafter"/>
</dbReference>
<evidence type="ECO:0000313" key="1">
    <source>
        <dbReference type="EMBL" id="GAG05671.1"/>
    </source>
</evidence>
<reference evidence="1" key="1">
    <citation type="journal article" date="2014" name="Front. Microbiol.">
        <title>High frequency of phylogenetically diverse reductive dehalogenase-homologous genes in deep subseafloor sedimentary metagenomes.</title>
        <authorList>
            <person name="Kawai M."/>
            <person name="Futagami T."/>
            <person name="Toyoda A."/>
            <person name="Takaki Y."/>
            <person name="Nishi S."/>
            <person name="Hori S."/>
            <person name="Arai W."/>
            <person name="Tsubouchi T."/>
            <person name="Morono Y."/>
            <person name="Uchiyama I."/>
            <person name="Ito T."/>
            <person name="Fujiyama A."/>
            <person name="Inagaki F."/>
            <person name="Takami H."/>
        </authorList>
    </citation>
    <scope>NUCLEOTIDE SEQUENCE</scope>
    <source>
        <strain evidence="1">Expedition CK06-06</strain>
    </source>
</reference>
<dbReference type="PANTHER" id="PTHR43739:SF5">
    <property type="entry name" value="EXO-ALPHA-SIALIDASE"/>
    <property type="match status" value="1"/>
</dbReference>
<dbReference type="InterPro" id="IPR036278">
    <property type="entry name" value="Sialidase_sf"/>
</dbReference>
<dbReference type="InterPro" id="IPR015943">
    <property type="entry name" value="WD40/YVTN_repeat-like_dom_sf"/>
</dbReference>
<protein>
    <recommendedName>
        <fullName evidence="2">Sortilin N-terminal domain-containing protein</fullName>
    </recommendedName>
</protein>
<feature type="non-terminal residue" evidence="1">
    <location>
        <position position="267"/>
    </location>
</feature>
<organism evidence="1">
    <name type="scientific">marine sediment metagenome</name>
    <dbReference type="NCBI Taxonomy" id="412755"/>
    <lineage>
        <taxon>unclassified sequences</taxon>
        <taxon>metagenomes</taxon>
        <taxon>ecological metagenomes</taxon>
    </lineage>
</organism>
<feature type="non-terminal residue" evidence="1">
    <location>
        <position position="1"/>
    </location>
</feature>
<dbReference type="SUPFAM" id="SSF50939">
    <property type="entry name" value="Sialidases"/>
    <property type="match status" value="1"/>
</dbReference>
<dbReference type="EMBL" id="BARS01025574">
    <property type="protein sequence ID" value="GAG05671.1"/>
    <property type="molecule type" value="Genomic_DNA"/>
</dbReference>
<proteinExistence type="predicted"/>
<dbReference type="AlphaFoldDB" id="X0VYW1"/>
<comment type="caution">
    <text evidence="1">The sequence shown here is derived from an EMBL/GenBank/DDBJ whole genome shotgun (WGS) entry which is preliminary data.</text>
</comment>
<dbReference type="Gene3D" id="2.130.10.10">
    <property type="entry name" value="YVTN repeat-like/Quinoprotein amine dehydrogenase"/>
    <property type="match status" value="2"/>
</dbReference>
<accession>X0VYW1</accession>
<dbReference type="PANTHER" id="PTHR43739">
    <property type="entry name" value="XYLOGLUCANASE (EUROFUNG)"/>
    <property type="match status" value="1"/>
</dbReference>
<gene>
    <name evidence="1" type="ORF">S01H1_40388</name>
</gene>
<sequence>GNNPFRFNWSTPIVLSPHNPRTIYLGGNHLFMSVDRGDHWKIISPDLSKNDPVKTRRETGGLTSDTTGAENYGTIITISESPLTPGLIWIGTDDGNVQITRDSGANWENIRLNVPGVPEDLWVSRVEASRFKKGTAYLTFDGHRSDKFKPWVFKTTDYGKTWTSISNNIPDGHSVYVIKEDLKNPDLLFVGTEFAVFYSINGGRTWTKLNNNMPTVAVHDLVIHPRDNDLIAGTHGRGIWILDDITPLQQATKKVLEADAHLFERPC</sequence>
<name>X0VYW1_9ZZZZ</name>